<evidence type="ECO:0000313" key="3">
    <source>
        <dbReference type="Proteomes" id="UP001358324"/>
    </source>
</evidence>
<comment type="caution">
    <text evidence="2">The sequence shown here is derived from an EMBL/GenBank/DDBJ whole genome shotgun (WGS) entry which is preliminary data.</text>
</comment>
<proteinExistence type="predicted"/>
<organism evidence="2 3">
    <name type="scientific">Luteimonas flava</name>
    <dbReference type="NCBI Taxonomy" id="3115822"/>
    <lineage>
        <taxon>Bacteria</taxon>
        <taxon>Pseudomonadati</taxon>
        <taxon>Pseudomonadota</taxon>
        <taxon>Gammaproteobacteria</taxon>
        <taxon>Lysobacterales</taxon>
        <taxon>Lysobacteraceae</taxon>
        <taxon>Luteimonas</taxon>
    </lineage>
</organism>
<gene>
    <name evidence="2" type="ORF">V3391_00910</name>
</gene>
<name>A0ABU7W9X5_9GAMM</name>
<evidence type="ECO:0008006" key="4">
    <source>
        <dbReference type="Google" id="ProtNLM"/>
    </source>
</evidence>
<feature type="region of interest" description="Disordered" evidence="1">
    <location>
        <begin position="237"/>
        <end position="256"/>
    </location>
</feature>
<evidence type="ECO:0000256" key="1">
    <source>
        <dbReference type="SAM" id="MobiDB-lite"/>
    </source>
</evidence>
<sequence>MFEFLPGADTTQVKPAVQQPLVEAVRERRAEREAVQTRKDQTTVWDGIGAAQVKGGIGFIDRFTTELGFDIDPEFRIPEDARKRWESQGLRPEQWELFGRAVSADHLSFLEHTAFQNQMADEDLAQFGLGGQILLGFTDPVATGLDLATGGLGYAAKAGRIANAARSGLQGAAVSATLSAAQSAYDPELTLADGVQSAALSFAFAGALGARRGALYDGTVNPDTVKRLAGDDSLSAARVAGSSTADPTPGANPLRNETDREAAFVDQALTNAHIAPAFGVVRRDLAARMGNAASPLVREAGRLLFRDGVGYTDRSIAVEESAGEFAKRHLASFDTEWRAGTNAAWAAYKARTGAHWWNVGERIRFNEEVGRAVRGEADVSLEAQQAARSVADTMQRVLQLARDSGLDGFDNVRPNGNYLPRYFSARGFQRLFGDLGLHKDDVVAGLIQPAMRRAWQAAADDGEVIDDELLGAVARAWVDRAQRSFEGDGMDLLVRPLNADAVDEIARMLQEAGVSPSRAQTLIGGLEQRAYQSGKLDRARRRIDLDETFAATLRNDAGDEVEVSVADLLDNDIDAVMSRYLREMTGWSAMAAKVGVKTRSELDAWRRQVEADARKSGDRGVSRLLDIGERSVFGRSTEENPAGAASRYGRFLRNYNFSRVMNQVGFTLFAELGPAIAHGGLRNFIDSTKVARDLIRRGSDGTLLSEEARTMERLFAPGTDWMRNPPFLRIDDGALAPQTFNVQGGHHIDNAMSAANYVTSVASGMAPINTMLQRVAGRATMLRLIDLANAEALTPAEVARLRSWGLTEKAQGELFGHLRGKQRIEDINPDALPFQTREHMAAFLFRLTRHQVMEGDASDSIELMHGVTGRLLLQFRSFMVNSYTRHFLNSVHHYDDWRTYAMVTLSAGFAGMGWAARTYVNTVGNPEQREQQLTMANFYKNAVAQSSWATAIPAITDAVWSDILRNDPVFANNRSTGLENGVMGIPTLDLFNRAYGSLGMAGAAINDDQAITEKQMRDFWKIWWFNNLTGVRNITDEVARQFPDRADGTNRD</sequence>
<reference evidence="2 3" key="1">
    <citation type="submission" date="2024-01" db="EMBL/GenBank/DDBJ databases">
        <title>Novel species of the genus Luteimonas isolated from rivers.</title>
        <authorList>
            <person name="Lu H."/>
        </authorList>
    </citation>
    <scope>NUCLEOTIDE SEQUENCE [LARGE SCALE GENOMIC DNA]</scope>
    <source>
        <strain evidence="2 3">SMYT11W</strain>
    </source>
</reference>
<accession>A0ABU7W9X5</accession>
<protein>
    <recommendedName>
        <fullName evidence="4">PLxRFG domain-containing protein</fullName>
    </recommendedName>
</protein>
<dbReference type="RefSeq" id="WP_332076541.1">
    <property type="nucleotide sequence ID" value="NZ_JAZHBM010000001.1"/>
</dbReference>
<dbReference type="Proteomes" id="UP001358324">
    <property type="component" value="Unassembled WGS sequence"/>
</dbReference>
<evidence type="ECO:0000313" key="2">
    <source>
        <dbReference type="EMBL" id="MEF3080775.1"/>
    </source>
</evidence>
<dbReference type="EMBL" id="JAZHBM010000001">
    <property type="protein sequence ID" value="MEF3080775.1"/>
    <property type="molecule type" value="Genomic_DNA"/>
</dbReference>
<keyword evidence="3" id="KW-1185">Reference proteome</keyword>